<reference evidence="1" key="2">
    <citation type="journal article" date="2015" name="Data Brief">
        <title>Shoot transcriptome of the giant reed, Arundo donax.</title>
        <authorList>
            <person name="Barrero R.A."/>
            <person name="Guerrero F.D."/>
            <person name="Moolhuijzen P."/>
            <person name="Goolsby J.A."/>
            <person name="Tidwell J."/>
            <person name="Bellgard S.E."/>
            <person name="Bellgard M.I."/>
        </authorList>
    </citation>
    <scope>NUCLEOTIDE SEQUENCE</scope>
    <source>
        <tissue evidence="1">Shoot tissue taken approximately 20 cm above the soil surface</tissue>
    </source>
</reference>
<proteinExistence type="predicted"/>
<name>A0A0A9DA70_ARUDO</name>
<sequence length="85" mass="9275">MSSDQQLSCKITWILARAFDASTARCSNSTSLSTAAIFVALCAMRSSSALRSAVASSSRRAWMTLVSVSSRFLLRPSMSSWFSRQ</sequence>
<organism evidence="1">
    <name type="scientific">Arundo donax</name>
    <name type="common">Giant reed</name>
    <name type="synonym">Donax arundinaceus</name>
    <dbReference type="NCBI Taxonomy" id="35708"/>
    <lineage>
        <taxon>Eukaryota</taxon>
        <taxon>Viridiplantae</taxon>
        <taxon>Streptophyta</taxon>
        <taxon>Embryophyta</taxon>
        <taxon>Tracheophyta</taxon>
        <taxon>Spermatophyta</taxon>
        <taxon>Magnoliopsida</taxon>
        <taxon>Liliopsida</taxon>
        <taxon>Poales</taxon>
        <taxon>Poaceae</taxon>
        <taxon>PACMAD clade</taxon>
        <taxon>Arundinoideae</taxon>
        <taxon>Arundineae</taxon>
        <taxon>Arundo</taxon>
    </lineage>
</organism>
<accession>A0A0A9DA70</accession>
<dbReference type="AlphaFoldDB" id="A0A0A9DA70"/>
<protein>
    <submittedName>
        <fullName evidence="1">Uncharacterized protein</fullName>
    </submittedName>
</protein>
<dbReference type="EMBL" id="GBRH01217278">
    <property type="protein sequence ID" value="JAD80617.1"/>
    <property type="molecule type" value="Transcribed_RNA"/>
</dbReference>
<reference evidence="1" key="1">
    <citation type="submission" date="2014-09" db="EMBL/GenBank/DDBJ databases">
        <authorList>
            <person name="Magalhaes I.L.F."/>
            <person name="Oliveira U."/>
            <person name="Santos F.R."/>
            <person name="Vidigal T.H.D.A."/>
            <person name="Brescovit A.D."/>
            <person name="Santos A.J."/>
        </authorList>
    </citation>
    <scope>NUCLEOTIDE SEQUENCE</scope>
    <source>
        <tissue evidence="1">Shoot tissue taken approximately 20 cm above the soil surface</tissue>
    </source>
</reference>
<evidence type="ECO:0000313" key="1">
    <source>
        <dbReference type="EMBL" id="JAD80617.1"/>
    </source>
</evidence>